<dbReference type="NCBIfam" id="NF005807">
    <property type="entry name" value="PRK07667.1"/>
    <property type="match status" value="1"/>
</dbReference>
<sequence>MEKNLLAVVNEILKIKKGQRFIIGIDGLSRSGKTTLVQKLSKQLEKENTEVCVFHLDDFIVDKKHRYHTSNEEWYEYYHLQWDVEWLKENLFQMLRSSTVLQLPFYDSVNDSHELRRYIIPETCYILIEGVFLQRKEWKRFFDYTIFLQSSREKRFKRESPMTQRNMEKFKKRYWQAEEYYVKTESPERQADLVLFN</sequence>
<reference evidence="3" key="1">
    <citation type="submission" date="2016-10" db="EMBL/GenBank/DDBJ databases">
        <authorList>
            <person name="Varghese N."/>
            <person name="Submissions S."/>
        </authorList>
    </citation>
    <scope>NUCLEOTIDE SEQUENCE [LARGE SCALE GENOMIC DNA]</scope>
    <source>
        <strain evidence="3">B48,IBRC-M 10115,DSM 25386,CECT 8001</strain>
    </source>
</reference>
<organism evidence="2 3">
    <name type="scientific">Mesobacillus persicus</name>
    <dbReference type="NCBI Taxonomy" id="930146"/>
    <lineage>
        <taxon>Bacteria</taxon>
        <taxon>Bacillati</taxon>
        <taxon>Bacillota</taxon>
        <taxon>Bacilli</taxon>
        <taxon>Bacillales</taxon>
        <taxon>Bacillaceae</taxon>
        <taxon>Mesobacillus</taxon>
    </lineage>
</organism>
<dbReference type="GO" id="GO:0016301">
    <property type="term" value="F:kinase activity"/>
    <property type="evidence" value="ECO:0007669"/>
    <property type="project" value="UniProtKB-KW"/>
</dbReference>
<protein>
    <submittedName>
        <fullName evidence="2">Uridine kinase</fullName>
    </submittedName>
</protein>
<accession>A0A1H7VTF0</accession>
<dbReference type="STRING" id="930146.SAMN05192533_101107"/>
<dbReference type="PANTHER" id="PTHR10285">
    <property type="entry name" value="URIDINE KINASE"/>
    <property type="match status" value="1"/>
</dbReference>
<dbReference type="AlphaFoldDB" id="A0A1H7VTF0"/>
<dbReference type="EMBL" id="FOBW01000001">
    <property type="protein sequence ID" value="SEM12506.1"/>
    <property type="molecule type" value="Genomic_DNA"/>
</dbReference>
<evidence type="ECO:0000259" key="1">
    <source>
        <dbReference type="Pfam" id="PF00485"/>
    </source>
</evidence>
<keyword evidence="2" id="KW-0418">Kinase</keyword>
<dbReference type="InterPro" id="IPR027417">
    <property type="entry name" value="P-loop_NTPase"/>
</dbReference>
<evidence type="ECO:0000313" key="3">
    <source>
        <dbReference type="Proteomes" id="UP000198553"/>
    </source>
</evidence>
<dbReference type="Proteomes" id="UP000198553">
    <property type="component" value="Unassembled WGS sequence"/>
</dbReference>
<dbReference type="GO" id="GO:0005524">
    <property type="term" value="F:ATP binding"/>
    <property type="evidence" value="ECO:0007669"/>
    <property type="project" value="InterPro"/>
</dbReference>
<proteinExistence type="predicted"/>
<dbReference type="InterPro" id="IPR006083">
    <property type="entry name" value="PRK/URK"/>
</dbReference>
<dbReference type="Gene3D" id="3.40.50.300">
    <property type="entry name" value="P-loop containing nucleotide triphosphate hydrolases"/>
    <property type="match status" value="1"/>
</dbReference>
<name>A0A1H7VTF0_9BACI</name>
<dbReference type="OrthoDB" id="1420794at2"/>
<dbReference type="SUPFAM" id="SSF52540">
    <property type="entry name" value="P-loop containing nucleoside triphosphate hydrolases"/>
    <property type="match status" value="1"/>
</dbReference>
<feature type="domain" description="Phosphoribulokinase/uridine kinase" evidence="1">
    <location>
        <begin position="22"/>
        <end position="158"/>
    </location>
</feature>
<dbReference type="Pfam" id="PF00485">
    <property type="entry name" value="PRK"/>
    <property type="match status" value="1"/>
</dbReference>
<evidence type="ECO:0000313" key="2">
    <source>
        <dbReference type="EMBL" id="SEM12506.1"/>
    </source>
</evidence>
<dbReference type="RefSeq" id="WP_090740118.1">
    <property type="nucleotide sequence ID" value="NZ_FOBW01000001.1"/>
</dbReference>
<keyword evidence="3" id="KW-1185">Reference proteome</keyword>
<keyword evidence="2" id="KW-0808">Transferase</keyword>
<gene>
    <name evidence="2" type="ORF">SAMN05192533_101107</name>
</gene>